<organism evidence="1 2">
    <name type="scientific">Bagarius yarrelli</name>
    <name type="common">Goonch</name>
    <name type="synonym">Bagrus yarrelli</name>
    <dbReference type="NCBI Taxonomy" id="175774"/>
    <lineage>
        <taxon>Eukaryota</taxon>
        <taxon>Metazoa</taxon>
        <taxon>Chordata</taxon>
        <taxon>Craniata</taxon>
        <taxon>Vertebrata</taxon>
        <taxon>Euteleostomi</taxon>
        <taxon>Actinopterygii</taxon>
        <taxon>Neopterygii</taxon>
        <taxon>Teleostei</taxon>
        <taxon>Ostariophysi</taxon>
        <taxon>Siluriformes</taxon>
        <taxon>Sisoridae</taxon>
        <taxon>Sisorinae</taxon>
        <taxon>Bagarius</taxon>
    </lineage>
</organism>
<proteinExistence type="predicted"/>
<reference evidence="1 2" key="1">
    <citation type="journal article" date="2019" name="Genome Biol. Evol.">
        <title>Whole-Genome Sequencing of the Giant Devil Catfish, Bagarius yarrelli.</title>
        <authorList>
            <person name="Jiang W."/>
            <person name="Lv Y."/>
            <person name="Cheng L."/>
            <person name="Yang K."/>
            <person name="Chao B."/>
            <person name="Wang X."/>
            <person name="Li Y."/>
            <person name="Pan X."/>
            <person name="You X."/>
            <person name="Zhang Y."/>
            <person name="Yang J."/>
            <person name="Li J."/>
            <person name="Zhang X."/>
            <person name="Liu S."/>
            <person name="Sun C."/>
            <person name="Yang J."/>
            <person name="Shi Q."/>
        </authorList>
    </citation>
    <scope>NUCLEOTIDE SEQUENCE [LARGE SCALE GENOMIC DNA]</scope>
    <source>
        <strain evidence="1">JWS20170419001</strain>
        <tissue evidence="1">Muscle</tissue>
    </source>
</reference>
<dbReference type="AlphaFoldDB" id="A0A556V913"/>
<dbReference type="Proteomes" id="UP000319801">
    <property type="component" value="Unassembled WGS sequence"/>
</dbReference>
<keyword evidence="2" id="KW-1185">Reference proteome</keyword>
<protein>
    <submittedName>
        <fullName evidence="1">Uncharacterized protein</fullName>
    </submittedName>
</protein>
<evidence type="ECO:0000313" key="2">
    <source>
        <dbReference type="Proteomes" id="UP000319801"/>
    </source>
</evidence>
<accession>A0A556V913</accession>
<evidence type="ECO:0000313" key="1">
    <source>
        <dbReference type="EMBL" id="TTA98334.1"/>
    </source>
</evidence>
<comment type="caution">
    <text evidence="1">The sequence shown here is derived from an EMBL/GenBank/DDBJ whole genome shotgun (WGS) entry which is preliminary data.</text>
</comment>
<name>A0A556V913_BAGYA</name>
<gene>
    <name evidence="1" type="ORF">Baya_14504</name>
</gene>
<dbReference type="EMBL" id="VCAZ01000165">
    <property type="protein sequence ID" value="TTA98334.1"/>
    <property type="molecule type" value="Genomic_DNA"/>
</dbReference>
<sequence length="74" mass="8051">MLFDLGAVQRSSVGEVFQKSGGVLEVPEEEEEEEEGALQSSFVVPSLVNGGEAVARRWQIAVRRLMSGQKLSCL</sequence>